<keyword evidence="4 10" id="KW-0812">Transmembrane</keyword>
<evidence type="ECO:0000259" key="11">
    <source>
        <dbReference type="PROSITE" id="PS50850"/>
    </source>
</evidence>
<comment type="subcellular location">
    <subcellularLocation>
        <location evidence="1">Membrane</location>
        <topology evidence="1">Multi-pass membrane protein</topology>
    </subcellularLocation>
</comment>
<organism evidence="12 13">
    <name type="scientific">Kwoniella heveanensis BCC8398</name>
    <dbReference type="NCBI Taxonomy" id="1296120"/>
    <lineage>
        <taxon>Eukaryota</taxon>
        <taxon>Fungi</taxon>
        <taxon>Dikarya</taxon>
        <taxon>Basidiomycota</taxon>
        <taxon>Agaricomycotina</taxon>
        <taxon>Tremellomycetes</taxon>
        <taxon>Tremellales</taxon>
        <taxon>Cryptococcaceae</taxon>
        <taxon>Kwoniella</taxon>
    </lineage>
</organism>
<evidence type="ECO:0000256" key="2">
    <source>
        <dbReference type="ARBA" id="ARBA00010992"/>
    </source>
</evidence>
<dbReference type="InterPro" id="IPR005828">
    <property type="entry name" value="MFS_sugar_transport-like"/>
</dbReference>
<gene>
    <name evidence="12" type="ORF">I316_00066</name>
</gene>
<feature type="domain" description="Major facilitator superfamily (MFS) profile" evidence="11">
    <location>
        <begin position="9"/>
        <end position="454"/>
    </location>
</feature>
<dbReference type="PROSITE" id="PS00217">
    <property type="entry name" value="SUGAR_TRANSPORT_2"/>
    <property type="match status" value="1"/>
</dbReference>
<dbReference type="InterPro" id="IPR003663">
    <property type="entry name" value="Sugar/inositol_transpt"/>
</dbReference>
<feature type="transmembrane region" description="Helical" evidence="10">
    <location>
        <begin position="115"/>
        <end position="133"/>
    </location>
</feature>
<feature type="transmembrane region" description="Helical" evidence="10">
    <location>
        <begin position="145"/>
        <end position="170"/>
    </location>
</feature>
<protein>
    <recommendedName>
        <fullName evidence="11">Major facilitator superfamily (MFS) profile domain-containing protein</fullName>
    </recommendedName>
</protein>
<reference evidence="12 13" key="1">
    <citation type="submission" date="2013-07" db="EMBL/GenBank/DDBJ databases">
        <title>The Genome Sequence of Cryptococcus heveanensis BCC8398.</title>
        <authorList>
            <consortium name="The Broad Institute Genome Sequencing Platform"/>
            <person name="Cuomo C."/>
            <person name="Litvintseva A."/>
            <person name="Chen Y."/>
            <person name="Heitman J."/>
            <person name="Sun S."/>
            <person name="Springer D."/>
            <person name="Dromer F."/>
            <person name="Young S.K."/>
            <person name="Zeng Q."/>
            <person name="Gargeya S."/>
            <person name="Fitzgerald M."/>
            <person name="Abouelleil A."/>
            <person name="Alvarado L."/>
            <person name="Berlin A.M."/>
            <person name="Chapman S.B."/>
            <person name="Dewar J."/>
            <person name="Goldberg J."/>
            <person name="Griggs A."/>
            <person name="Gujja S."/>
            <person name="Hansen M."/>
            <person name="Howarth C."/>
            <person name="Imamovic A."/>
            <person name="Larimer J."/>
            <person name="McCowan C."/>
            <person name="Murphy C."/>
            <person name="Pearson M."/>
            <person name="Priest M."/>
            <person name="Roberts A."/>
            <person name="Saif S."/>
            <person name="Shea T."/>
            <person name="Sykes S."/>
            <person name="Wortman J."/>
            <person name="Nusbaum C."/>
            <person name="Birren B."/>
        </authorList>
    </citation>
    <scope>NUCLEOTIDE SEQUENCE [LARGE SCALE GENOMIC DNA]</scope>
    <source>
        <strain evidence="12 13">BCC8398</strain>
    </source>
</reference>
<name>A0A1B9H3J1_9TREE</name>
<dbReference type="PROSITE" id="PS50850">
    <property type="entry name" value="MFS"/>
    <property type="match status" value="1"/>
</dbReference>
<dbReference type="PANTHER" id="PTHR48022:SF11">
    <property type="entry name" value="MONOSACCHARIDE TRANSPORTER (HXT8), PUTATIVE (AFU_ORTHOLOGUE AFUA_2G08120)-RELATED"/>
    <property type="match status" value="1"/>
</dbReference>
<dbReference type="NCBIfam" id="TIGR00879">
    <property type="entry name" value="SP"/>
    <property type="match status" value="1"/>
</dbReference>
<dbReference type="InterPro" id="IPR005829">
    <property type="entry name" value="Sugar_transporter_CS"/>
</dbReference>
<comment type="catalytic activity">
    <reaction evidence="7">
        <text>myo-inositol(out) + H(+)(out) = myo-inositol(in) + H(+)(in)</text>
        <dbReference type="Rhea" id="RHEA:60364"/>
        <dbReference type="ChEBI" id="CHEBI:15378"/>
        <dbReference type="ChEBI" id="CHEBI:17268"/>
    </reaction>
</comment>
<feature type="transmembrane region" description="Helical" evidence="10">
    <location>
        <begin position="332"/>
        <end position="355"/>
    </location>
</feature>
<feature type="transmembrane region" description="Helical" evidence="10">
    <location>
        <begin position="429"/>
        <end position="450"/>
    </location>
</feature>
<evidence type="ECO:0000256" key="7">
    <source>
        <dbReference type="ARBA" id="ARBA00049119"/>
    </source>
</evidence>
<evidence type="ECO:0000256" key="10">
    <source>
        <dbReference type="SAM" id="Phobius"/>
    </source>
</evidence>
<dbReference type="PRINTS" id="PR00171">
    <property type="entry name" value="SUGRTRNSPORT"/>
</dbReference>
<keyword evidence="6 10" id="KW-0472">Membrane</keyword>
<sequence length="503" mass="55165">MTNFYNQVVLLAVSVGSFNYGYSFGAASTVLGLNSFLEYFDVSLTGSDPSYASSMQGAIVGIFFAGGFFGSFFFAWLSDRIGRKRALDLVGIVAVVAVILSTASVHIGMFLVGRIIQGFAGGGLNVICPMFQSEISVAEHRGRNVGLHGFMFVAGLAVANWLSLAAYFITDPVLQWRLVMGLQALAPIILLALRFWLPESPRWLILNNRDEEAFETLCKLHDNKDDVDHRLAHEERELIHNQLELDARQDTSWKGLFTRPSTRRRMLLGIFLMFLQQSTGQNVLYGFQVNVLASLGLVKWQPLLVVSFYVSWAALLNLVGGMVMDRLGRRTMVLWGLVGSTLATSIHTPLVIIYGGSDNKVGAGAAVAFLFLFITFFAPGIDVTSYVYGAEIFPTYMRARGLSVTIATYFAFAALYVSVSSTAQATIGAYFNILFIGLSAINCVIGYYFLPETKGLSLEAIGMLFGEADEVAHLESRAQGPASRDKSPTEQIRLQAVDSEKQE</sequence>
<evidence type="ECO:0000313" key="13">
    <source>
        <dbReference type="Proteomes" id="UP000092666"/>
    </source>
</evidence>
<feature type="transmembrane region" description="Helical" evidence="10">
    <location>
        <begin position="300"/>
        <end position="320"/>
    </location>
</feature>
<dbReference type="GO" id="GO:0005351">
    <property type="term" value="F:carbohydrate:proton symporter activity"/>
    <property type="evidence" value="ECO:0007669"/>
    <property type="project" value="TreeGrafter"/>
</dbReference>
<keyword evidence="13" id="KW-1185">Reference proteome</keyword>
<dbReference type="InterPro" id="IPR036259">
    <property type="entry name" value="MFS_trans_sf"/>
</dbReference>
<evidence type="ECO:0000256" key="5">
    <source>
        <dbReference type="ARBA" id="ARBA00022989"/>
    </source>
</evidence>
<feature type="region of interest" description="Disordered" evidence="9">
    <location>
        <begin position="476"/>
        <end position="503"/>
    </location>
</feature>
<evidence type="ECO:0000256" key="1">
    <source>
        <dbReference type="ARBA" id="ARBA00004141"/>
    </source>
</evidence>
<feature type="transmembrane region" description="Helical" evidence="10">
    <location>
        <begin position="266"/>
        <end position="288"/>
    </location>
</feature>
<feature type="transmembrane region" description="Helical" evidence="10">
    <location>
        <begin position="89"/>
        <end position="109"/>
    </location>
</feature>
<dbReference type="PROSITE" id="PS00216">
    <property type="entry name" value="SUGAR_TRANSPORT_1"/>
    <property type="match status" value="1"/>
</dbReference>
<dbReference type="InterPro" id="IPR050360">
    <property type="entry name" value="MFS_Sugar_Transporters"/>
</dbReference>
<reference evidence="13" key="2">
    <citation type="submission" date="2013-12" db="EMBL/GenBank/DDBJ databases">
        <title>Evolution of pathogenesis and genome organization in the Tremellales.</title>
        <authorList>
            <person name="Cuomo C."/>
            <person name="Litvintseva A."/>
            <person name="Heitman J."/>
            <person name="Chen Y."/>
            <person name="Sun S."/>
            <person name="Springer D."/>
            <person name="Dromer F."/>
            <person name="Young S."/>
            <person name="Zeng Q."/>
            <person name="Chapman S."/>
            <person name="Gujja S."/>
            <person name="Saif S."/>
            <person name="Birren B."/>
        </authorList>
    </citation>
    <scope>NUCLEOTIDE SEQUENCE [LARGE SCALE GENOMIC DNA]</scope>
    <source>
        <strain evidence="13">BCC8398</strain>
    </source>
</reference>
<dbReference type="InterPro" id="IPR020846">
    <property type="entry name" value="MFS_dom"/>
</dbReference>
<feature type="transmembrane region" description="Helical" evidence="10">
    <location>
        <begin position="361"/>
        <end position="381"/>
    </location>
</feature>
<evidence type="ECO:0000256" key="3">
    <source>
        <dbReference type="ARBA" id="ARBA00022448"/>
    </source>
</evidence>
<proteinExistence type="inferred from homology"/>
<dbReference type="GO" id="GO:0016020">
    <property type="term" value="C:membrane"/>
    <property type="evidence" value="ECO:0007669"/>
    <property type="project" value="UniProtKB-SubCell"/>
</dbReference>
<evidence type="ECO:0000256" key="8">
    <source>
        <dbReference type="RuleBase" id="RU003346"/>
    </source>
</evidence>
<dbReference type="PANTHER" id="PTHR48022">
    <property type="entry name" value="PLASTIDIC GLUCOSE TRANSPORTER 4"/>
    <property type="match status" value="1"/>
</dbReference>
<dbReference type="Pfam" id="PF00083">
    <property type="entry name" value="Sugar_tr"/>
    <property type="match status" value="1"/>
</dbReference>
<keyword evidence="5 10" id="KW-1133">Transmembrane helix</keyword>
<comment type="similarity">
    <text evidence="2 8">Belongs to the major facilitator superfamily. Sugar transporter (TC 2.A.1.1) family.</text>
</comment>
<evidence type="ECO:0000313" key="12">
    <source>
        <dbReference type="EMBL" id="OCF37842.1"/>
    </source>
</evidence>
<evidence type="ECO:0000256" key="6">
    <source>
        <dbReference type="ARBA" id="ARBA00023136"/>
    </source>
</evidence>
<dbReference type="EMBL" id="KI669492">
    <property type="protein sequence ID" value="OCF37842.1"/>
    <property type="molecule type" value="Genomic_DNA"/>
</dbReference>
<dbReference type="Proteomes" id="UP000092666">
    <property type="component" value="Unassembled WGS sequence"/>
</dbReference>
<dbReference type="Gene3D" id="1.20.1250.20">
    <property type="entry name" value="MFS general substrate transporter like domains"/>
    <property type="match status" value="1"/>
</dbReference>
<feature type="transmembrane region" description="Helical" evidence="10">
    <location>
        <begin position="402"/>
        <end position="423"/>
    </location>
</feature>
<dbReference type="SUPFAM" id="SSF103473">
    <property type="entry name" value="MFS general substrate transporter"/>
    <property type="match status" value="1"/>
</dbReference>
<keyword evidence="3 8" id="KW-0813">Transport</keyword>
<evidence type="ECO:0000256" key="4">
    <source>
        <dbReference type="ARBA" id="ARBA00022692"/>
    </source>
</evidence>
<evidence type="ECO:0000256" key="9">
    <source>
        <dbReference type="SAM" id="MobiDB-lite"/>
    </source>
</evidence>
<dbReference type="OrthoDB" id="6133115at2759"/>
<feature type="transmembrane region" description="Helical" evidence="10">
    <location>
        <begin position="176"/>
        <end position="197"/>
    </location>
</feature>
<dbReference type="AlphaFoldDB" id="A0A1B9H3J1"/>
<accession>A0A1B9H3J1</accession>
<feature type="transmembrane region" description="Helical" evidence="10">
    <location>
        <begin position="56"/>
        <end position="77"/>
    </location>
</feature>